<proteinExistence type="predicted"/>
<protein>
    <submittedName>
        <fullName evidence="2">Uncharacterized protein</fullName>
    </submittedName>
</protein>
<dbReference type="AlphaFoldDB" id="A0A1I3CL69"/>
<dbReference type="EMBL" id="FOPZ01000024">
    <property type="protein sequence ID" value="SFH75232.1"/>
    <property type="molecule type" value="Genomic_DNA"/>
</dbReference>
<gene>
    <name evidence="2" type="ORF">SAMN04488066_12428</name>
</gene>
<keyword evidence="1" id="KW-0812">Transmembrane</keyword>
<keyword evidence="1" id="KW-0472">Membrane</keyword>
<dbReference type="OrthoDB" id="322227at2157"/>
<keyword evidence="3" id="KW-1185">Reference proteome</keyword>
<name>A0A1I3CL69_9EURY</name>
<feature type="transmembrane region" description="Helical" evidence="1">
    <location>
        <begin position="20"/>
        <end position="39"/>
    </location>
</feature>
<accession>A0A1I3CL69</accession>
<evidence type="ECO:0000313" key="3">
    <source>
        <dbReference type="Proteomes" id="UP000323537"/>
    </source>
</evidence>
<evidence type="ECO:0000256" key="1">
    <source>
        <dbReference type="SAM" id="Phobius"/>
    </source>
</evidence>
<keyword evidence="1" id="KW-1133">Transmembrane helix</keyword>
<sequence length="327" mass="37283">MNRLKRYYWYVKSQLRTIALYFLGYLLVSGVILALLDAIGGGDAVKSLATVVLFLGFLAWTGRELRASEVPGELDVMAKRDDSPDATTIVELLEGNPSVDRGTARTLVDSLFDATRNPGRRSRFWSGLDCGDGEVYERLFGLYSQHRNKQLLLVVERLARDAPLEARAYEETLLAELDPDRETEAVTLDDWRPRHQYFWTIPSLVLAHISRELPGSAERYAPRVAEMLDPRGDELELWGVLALGELAAHDESAKEAIRDLRDSRVSALRNAAGEILSHYEESDRPYPAGRRLDEFDAEHEEKYQKWRKEANRARADAGSDDWWEDEW</sequence>
<dbReference type="Proteomes" id="UP000323537">
    <property type="component" value="Unassembled WGS sequence"/>
</dbReference>
<dbReference type="RefSeq" id="WP_149785554.1">
    <property type="nucleotide sequence ID" value="NZ_BAAADP010000003.1"/>
</dbReference>
<organism evidence="2 3">
    <name type="scientific">Halorubrum aquaticum</name>
    <dbReference type="NCBI Taxonomy" id="387340"/>
    <lineage>
        <taxon>Archaea</taxon>
        <taxon>Methanobacteriati</taxon>
        <taxon>Methanobacteriota</taxon>
        <taxon>Stenosarchaea group</taxon>
        <taxon>Halobacteria</taxon>
        <taxon>Halobacteriales</taxon>
        <taxon>Haloferacaceae</taxon>
        <taxon>Halorubrum</taxon>
    </lineage>
</organism>
<evidence type="ECO:0000313" key="2">
    <source>
        <dbReference type="EMBL" id="SFH75232.1"/>
    </source>
</evidence>
<reference evidence="2 3" key="1">
    <citation type="submission" date="2016-10" db="EMBL/GenBank/DDBJ databases">
        <authorList>
            <person name="Varghese N."/>
            <person name="Submissions S."/>
        </authorList>
    </citation>
    <scope>NUCLEOTIDE SEQUENCE [LARGE SCALE GENOMIC DNA]</scope>
    <source>
        <strain evidence="2 3">CGMCC 1.6377</strain>
    </source>
</reference>